<feature type="domain" description="CNH" evidence="10">
    <location>
        <begin position="1679"/>
        <end position="1985"/>
    </location>
</feature>
<evidence type="ECO:0000256" key="6">
    <source>
        <dbReference type="SAM" id="MobiDB-lite"/>
    </source>
</evidence>
<reference evidence="12 13" key="1">
    <citation type="submission" date="2023-03" db="EMBL/GenBank/DDBJ databases">
        <title>Mating type loci evolution in Malassezia.</title>
        <authorList>
            <person name="Coelho M.A."/>
        </authorList>
    </citation>
    <scope>NUCLEOTIDE SEQUENCE [LARGE SCALE GENOMIC DNA]</scope>
    <source>
        <strain evidence="12 13">CBS 9725</strain>
    </source>
</reference>
<dbReference type="Pfam" id="PF00780">
    <property type="entry name" value="CNH"/>
    <property type="match status" value="1"/>
</dbReference>
<feature type="compositionally biased region" description="Polar residues" evidence="6">
    <location>
        <begin position="1011"/>
        <end position="1021"/>
    </location>
</feature>
<keyword evidence="4 7" id="KW-1133">Transmembrane helix</keyword>
<evidence type="ECO:0000256" key="4">
    <source>
        <dbReference type="ARBA" id="ARBA00022989"/>
    </source>
</evidence>
<dbReference type="GO" id="GO:0008271">
    <property type="term" value="F:secondary active sulfate transmembrane transporter activity"/>
    <property type="evidence" value="ECO:0007669"/>
    <property type="project" value="InterPro"/>
</dbReference>
<dbReference type="GO" id="GO:0016020">
    <property type="term" value="C:membrane"/>
    <property type="evidence" value="ECO:0007669"/>
    <property type="project" value="UniProtKB-SubCell"/>
</dbReference>
<evidence type="ECO:0000256" key="3">
    <source>
        <dbReference type="ARBA" id="ARBA00022692"/>
    </source>
</evidence>
<feature type="domain" description="PH" evidence="8">
    <location>
        <begin position="1520"/>
        <end position="1649"/>
    </location>
</feature>
<keyword evidence="3 7" id="KW-0812">Transmembrane</keyword>
<name>A0AAJ5YY32_9BASI</name>
<feature type="region of interest" description="Disordered" evidence="6">
    <location>
        <begin position="614"/>
        <end position="638"/>
    </location>
</feature>
<organism evidence="12 13">
    <name type="scientific">Malassezia yamatoensis</name>
    <dbReference type="NCBI Taxonomy" id="253288"/>
    <lineage>
        <taxon>Eukaryota</taxon>
        <taxon>Fungi</taxon>
        <taxon>Dikarya</taxon>
        <taxon>Basidiomycota</taxon>
        <taxon>Ustilaginomycotina</taxon>
        <taxon>Malasseziomycetes</taxon>
        <taxon>Malasseziales</taxon>
        <taxon>Malasseziaceae</taxon>
        <taxon>Malassezia</taxon>
    </lineage>
</organism>
<dbReference type="SMART" id="SM00325">
    <property type="entry name" value="RhoGEF"/>
    <property type="match status" value="1"/>
</dbReference>
<feature type="transmembrane region" description="Helical" evidence="7">
    <location>
        <begin position="140"/>
        <end position="158"/>
    </location>
</feature>
<evidence type="ECO:0000313" key="12">
    <source>
        <dbReference type="EMBL" id="WFC99757.1"/>
    </source>
</evidence>
<dbReference type="Pfam" id="PF01740">
    <property type="entry name" value="STAS"/>
    <property type="match status" value="1"/>
</dbReference>
<dbReference type="Pfam" id="PF00916">
    <property type="entry name" value="Sulfate_transp"/>
    <property type="match status" value="1"/>
</dbReference>
<dbReference type="InterPro" id="IPR002645">
    <property type="entry name" value="STAS_dom"/>
</dbReference>
<dbReference type="InterPro" id="IPR001849">
    <property type="entry name" value="PH_domain"/>
</dbReference>
<dbReference type="Gene3D" id="1.20.900.10">
    <property type="entry name" value="Dbl homology (DH) domain"/>
    <property type="match status" value="1"/>
</dbReference>
<dbReference type="Proteomes" id="UP001219567">
    <property type="component" value="Chromosome 3"/>
</dbReference>
<dbReference type="SMART" id="SM00036">
    <property type="entry name" value="CNH"/>
    <property type="match status" value="1"/>
</dbReference>
<sequence length="2008" mass="223007">MAQDSPHNGKFVQKLRALSAESQEKVVAMEPTKVSTVEPQPTFAQKVKGFCKRVVHYNDTEANRLGVPMVSVNEFARGYYTNPLHASVNYLEALFPFRRWILSYNSTWGLGDLIAGITVGLVVVPQSMSYAAVAGLKPEFGLYASFVGVVIYALFATSKDVTIGPVAVMSLQTHNAITHVLKTEVGQRYTDHPEIIAMALAFLCGVITLGIGLLRLGWIVEFIPAPAVSGFMTGSALTILVGQLPKLLGEKNVSSNDPMYRITINFFKRLPTAKVDAAFGVSALVFLYAIRWICNRIARRYPKHARAAFFVSVMRSAFVIIILTAASRAWVGTHYHNEKNYPISLILNVPRGFKHMGQPNLDKNLLSALGPELPASVIVLLLEHIAISKSFGRVNNYKINPNQELIAIGVTNLVGPCFGGYAATGSFSRSAIKSKSGVRTPVAGWITAVVVLIAIYALSGVFYWIPNAALSAVIIHAVGDLIAPPSLLYKFWLMNPLELVIWTAAVLVTVFSSVDYGVYVSVCLSAALLLIRIAHPRGHFLGVVHVQHVDSGGTLSTRQLRDVYVPMDNNDRMRDPSVFIRPPPPGILVYRVEESFTYPNASRMSDMILDRVKQTTRPKRSDYSIRPGDRPWNDPGPPNPMITKAWRALTFYNKRHPGASSVDTLVQNAKQEQDHDKRPRLRAIVLDFGSVSNVDTTSVQILVDLRNAVEVYSGHRIEFHFAQILSPWIRRALLAGDFGTGCIRRHVRELAAVVPEGAVGDPRAVGRHNPPPKGVEIVDNEEQEPTHNNILPGSSDIESQGQNRIDEIPEEDLKNMYSEFSGKPTPDSNSLNRTGGSNVPILWNNDLTPFFHLDVSGAVSAALESTYTVNESSSEDEDGHDAPLKVNQLLAEIDGMLESYQEPSVQKFHKTDVSDVRSLDQQRMSRQSSSVSMASTRNGHRRPLPRAPRGPRGPQYAISIRSSKLSSCTSPPPYTHDASTLGEGISRRGSEATIGTQSDTQETGAKLSRLPSGSTTSQETLPQYTLKRSGTRTLRLSDAQLVSAATVLRGTSVDMAQFSQIAQLLVCTLQRKPLIKGSVVYPLSFTGRMVIQAIREIIMQYVHTSLQFSQEIPDDHAQYMAMSIGRSFKTQLFLHEADWEDHPFSAGVDEVYMFFSDGASSDKLDMPAVQASNVEGALFERQSPNRVGLGAQAALACVGSSLQDWPTGVLAPLTRCYSPTCALTSDPHETCYVPSCPRMNRAWHSTDLSVADAKDETQIDATSTKAWVETVPQELVATLPTREVKRQNAIFEMIQKEEAFLRDLQLLGHYVHNLRNLAKTSGVGMAQSAPLYGADLDRFIDTVFGNHSELLNYISAFCDRLQERQREQSPLVETVGDLVVEAALEWGSAYTTYVQHYPVALHTLKNAVATSARMAKFVDDCRRDPASNRHPLENFLFRPPARLQRYHLHLESIVKYTEPESSDHEQSMLAMEIIDEQCKVAQAGVEAAEQRLLVDEFAARLEAKRSDCEVDLNLSDAKRRVLHHGIVFRRPDAFDFEWKEMEAILLDNYFVLAKRKPSSSNLSIEHSGEKVGVPLVYSIKPVPVGLVEASGFQEPSISRGHLNRRLMPGDMTDMYPFTLHFPSREPFSLYVATAQQRAEWHQHFLSVVAATQAHEALHSPFQREPLCDKLFGNTYEGPMPRITCAATFYLPDQTRMLAVGTSDGVWIALHGQSRSFHKVLHLRGVTHCAVLQEQRQFLLLAERSLIAYDLEVLVPSRGPPTKVMPQKLSGNRDVLFFATGFINGKQLLVYGKKRTAETSVRILELVGATNNQTDTSKGLWRRRPSETFSHFREHSKFYVGYEATGAQFLRQALVVYTHRGFQIYSLETETLDLFPSSNLRDDSKVVALVKQLDTARPLGVFHLSNSLVLLCYDRFACYVDVMGHFIGTEAAFYWEGLPTRFASAAQYVLAFSESFIEVWDPIAAKLCHILRGDDLQLLTRQDNAYEPAATLLIAEGHQQITALHVKIN</sequence>
<feature type="transmembrane region" description="Helical" evidence="7">
    <location>
        <begin position="277"/>
        <end position="294"/>
    </location>
</feature>
<protein>
    <submittedName>
        <fullName evidence="12">Uncharacterized protein</fullName>
    </submittedName>
</protein>
<feature type="compositionally biased region" description="Low complexity" evidence="6">
    <location>
        <begin position="921"/>
        <end position="935"/>
    </location>
</feature>
<dbReference type="SUPFAM" id="SSF52091">
    <property type="entry name" value="SpoIIaa-like"/>
    <property type="match status" value="1"/>
</dbReference>
<dbReference type="PANTHER" id="PTHR46572:SF1">
    <property type="entry name" value="RHO1 GUANINE NUCLEOTIDE EXCHANGE FACTOR TUS1"/>
    <property type="match status" value="1"/>
</dbReference>
<dbReference type="NCBIfam" id="TIGR00815">
    <property type="entry name" value="sulP"/>
    <property type="match status" value="1"/>
</dbReference>
<dbReference type="PROSITE" id="PS50010">
    <property type="entry name" value="DH_2"/>
    <property type="match status" value="1"/>
</dbReference>
<feature type="domain" description="DH" evidence="9">
    <location>
        <begin position="1285"/>
        <end position="1476"/>
    </location>
</feature>
<feature type="transmembrane region" description="Helical" evidence="7">
    <location>
        <begin position="223"/>
        <end position="244"/>
    </location>
</feature>
<feature type="transmembrane region" description="Helical" evidence="7">
    <location>
        <begin position="195"/>
        <end position="216"/>
    </location>
</feature>
<evidence type="ECO:0000259" key="11">
    <source>
        <dbReference type="PROSITE" id="PS50801"/>
    </source>
</evidence>
<dbReference type="InterPro" id="IPR035899">
    <property type="entry name" value="DBL_dom_sf"/>
</dbReference>
<feature type="transmembrane region" description="Helical" evidence="7">
    <location>
        <begin position="499"/>
        <end position="531"/>
    </location>
</feature>
<proteinExistence type="predicted"/>
<evidence type="ECO:0000256" key="7">
    <source>
        <dbReference type="SAM" id="Phobius"/>
    </source>
</evidence>
<dbReference type="Gene3D" id="3.30.750.24">
    <property type="entry name" value="STAS domain"/>
    <property type="match status" value="1"/>
</dbReference>
<feature type="region of interest" description="Disordered" evidence="6">
    <location>
        <begin position="901"/>
        <end position="1021"/>
    </location>
</feature>
<dbReference type="PROSITE" id="PS50003">
    <property type="entry name" value="PH_DOMAIN"/>
    <property type="match status" value="1"/>
</dbReference>
<feature type="compositionally biased region" description="Basic and acidic residues" evidence="6">
    <location>
        <begin position="614"/>
        <end position="632"/>
    </location>
</feature>
<dbReference type="PANTHER" id="PTHR46572">
    <property type="entry name" value="RHO1 GDP-GTP EXCHANGE PROTEIN 1-RELATED"/>
    <property type="match status" value="1"/>
</dbReference>
<dbReference type="EMBL" id="CP119945">
    <property type="protein sequence ID" value="WFC99757.1"/>
    <property type="molecule type" value="Genomic_DNA"/>
</dbReference>
<dbReference type="Pfam" id="PF00621">
    <property type="entry name" value="RhoGEF"/>
    <property type="match status" value="1"/>
</dbReference>
<feature type="compositionally biased region" description="Polar residues" evidence="6">
    <location>
        <begin position="993"/>
        <end position="1003"/>
    </location>
</feature>
<feature type="domain" description="STAS" evidence="11">
    <location>
        <begin position="585"/>
        <end position="733"/>
    </location>
</feature>
<gene>
    <name evidence="12" type="ORF">MYAM1_002502</name>
</gene>
<feature type="transmembrane region" description="Helical" evidence="7">
    <location>
        <begin position="113"/>
        <end position="133"/>
    </location>
</feature>
<dbReference type="InterPro" id="IPR036513">
    <property type="entry name" value="STAS_dom_sf"/>
</dbReference>
<feature type="transmembrane region" description="Helical" evidence="7">
    <location>
        <begin position="445"/>
        <end position="465"/>
    </location>
</feature>
<dbReference type="SUPFAM" id="SSF50729">
    <property type="entry name" value="PH domain-like"/>
    <property type="match status" value="1"/>
</dbReference>
<comment type="subcellular location">
    <subcellularLocation>
        <location evidence="1">Membrane</location>
        <topology evidence="1">Multi-pass membrane protein</topology>
    </subcellularLocation>
</comment>
<dbReference type="InterPro" id="IPR001902">
    <property type="entry name" value="SLC26A/SulP_fam"/>
</dbReference>
<feature type="transmembrane region" description="Helical" evidence="7">
    <location>
        <begin position="405"/>
        <end position="424"/>
    </location>
</feature>
<dbReference type="InterPro" id="IPR000219">
    <property type="entry name" value="DH_dom"/>
</dbReference>
<feature type="transmembrane region" description="Helical" evidence="7">
    <location>
        <begin position="306"/>
        <end position="331"/>
    </location>
</feature>
<dbReference type="PROSITE" id="PS01130">
    <property type="entry name" value="SLC26A"/>
    <property type="match status" value="1"/>
</dbReference>
<dbReference type="InterPro" id="IPR001180">
    <property type="entry name" value="CNH_dom"/>
</dbReference>
<dbReference type="PROSITE" id="PS50219">
    <property type="entry name" value="CNH"/>
    <property type="match status" value="1"/>
</dbReference>
<evidence type="ECO:0000256" key="2">
    <source>
        <dbReference type="ARBA" id="ARBA00022658"/>
    </source>
</evidence>
<feature type="compositionally biased region" description="Polar residues" evidence="6">
    <location>
        <begin position="960"/>
        <end position="969"/>
    </location>
</feature>
<evidence type="ECO:0000259" key="8">
    <source>
        <dbReference type="PROSITE" id="PS50003"/>
    </source>
</evidence>
<dbReference type="CDD" id="cd00160">
    <property type="entry name" value="RhoGEF"/>
    <property type="match status" value="1"/>
</dbReference>
<evidence type="ECO:0000313" key="13">
    <source>
        <dbReference type="Proteomes" id="UP001219567"/>
    </source>
</evidence>
<dbReference type="SMART" id="SM00233">
    <property type="entry name" value="PH"/>
    <property type="match status" value="1"/>
</dbReference>
<dbReference type="InterPro" id="IPR018045">
    <property type="entry name" value="S04_transporter_CS"/>
</dbReference>
<dbReference type="InterPro" id="IPR052233">
    <property type="entry name" value="Rho-type_GEFs"/>
</dbReference>
<evidence type="ECO:0000259" key="10">
    <source>
        <dbReference type="PROSITE" id="PS50219"/>
    </source>
</evidence>
<dbReference type="CDD" id="cd07042">
    <property type="entry name" value="STAS_SulP_like_sulfate_transporter"/>
    <property type="match status" value="1"/>
</dbReference>
<dbReference type="GO" id="GO:0005085">
    <property type="term" value="F:guanyl-nucleotide exchange factor activity"/>
    <property type="evidence" value="ECO:0007669"/>
    <property type="project" value="UniProtKB-KW"/>
</dbReference>
<dbReference type="SUPFAM" id="SSF48065">
    <property type="entry name" value="DBL homology domain (DH-domain)"/>
    <property type="match status" value="1"/>
</dbReference>
<keyword evidence="2" id="KW-0344">Guanine-nucleotide releasing factor</keyword>
<evidence type="ECO:0000256" key="5">
    <source>
        <dbReference type="ARBA" id="ARBA00023136"/>
    </source>
</evidence>
<feature type="compositionally biased region" description="Basic and acidic residues" evidence="6">
    <location>
        <begin position="909"/>
        <end position="920"/>
    </location>
</feature>
<evidence type="ECO:0000259" key="9">
    <source>
        <dbReference type="PROSITE" id="PS50010"/>
    </source>
</evidence>
<dbReference type="PROSITE" id="PS50801">
    <property type="entry name" value="STAS"/>
    <property type="match status" value="1"/>
</dbReference>
<accession>A0AAJ5YY32</accession>
<keyword evidence="13" id="KW-1185">Reference proteome</keyword>
<keyword evidence="5 7" id="KW-0472">Membrane</keyword>
<evidence type="ECO:0000256" key="1">
    <source>
        <dbReference type="ARBA" id="ARBA00004141"/>
    </source>
</evidence>
<dbReference type="InterPro" id="IPR011547">
    <property type="entry name" value="SLC26A/SulP_dom"/>
</dbReference>